<accession>A0A074T9N4</accession>
<dbReference type="InterPro" id="IPR002104">
    <property type="entry name" value="Integrase_catalytic"/>
</dbReference>
<name>A0A074T9N4_9RHOB</name>
<dbReference type="InterPro" id="IPR011010">
    <property type="entry name" value="DNA_brk_join_enz"/>
</dbReference>
<dbReference type="Gene3D" id="1.10.150.130">
    <property type="match status" value="1"/>
</dbReference>
<dbReference type="Proteomes" id="UP000027725">
    <property type="component" value="Unassembled WGS sequence"/>
</dbReference>
<reference evidence="5 6" key="1">
    <citation type="submission" date="2014-03" db="EMBL/GenBank/DDBJ databases">
        <title>The draft genome sequence of Thioclava dalianensis DLFJ1-1.</title>
        <authorList>
            <person name="Lai Q."/>
            <person name="Shao Z."/>
        </authorList>
    </citation>
    <scope>NUCLEOTIDE SEQUENCE [LARGE SCALE GENOMIC DNA]</scope>
    <source>
        <strain evidence="5 6">DLFJ1-1</strain>
    </source>
</reference>
<keyword evidence="1" id="KW-0229">DNA integration</keyword>
<gene>
    <name evidence="5" type="ORF">DL1_11795</name>
</gene>
<dbReference type="GO" id="GO:0003677">
    <property type="term" value="F:DNA binding"/>
    <property type="evidence" value="ECO:0007669"/>
    <property type="project" value="UniProtKB-KW"/>
</dbReference>
<dbReference type="CDD" id="cd00796">
    <property type="entry name" value="INT_Rci_Hp1_C"/>
    <property type="match status" value="1"/>
</dbReference>
<dbReference type="SUPFAM" id="SSF56349">
    <property type="entry name" value="DNA breaking-rejoining enzymes"/>
    <property type="match status" value="1"/>
</dbReference>
<organism evidence="5 6">
    <name type="scientific">Thioclava dalianensis</name>
    <dbReference type="NCBI Taxonomy" id="1185766"/>
    <lineage>
        <taxon>Bacteria</taxon>
        <taxon>Pseudomonadati</taxon>
        <taxon>Pseudomonadota</taxon>
        <taxon>Alphaproteobacteria</taxon>
        <taxon>Rhodobacterales</taxon>
        <taxon>Paracoccaceae</taxon>
        <taxon>Thioclava</taxon>
    </lineage>
</organism>
<dbReference type="InterPro" id="IPR013762">
    <property type="entry name" value="Integrase-like_cat_sf"/>
</dbReference>
<evidence type="ECO:0000256" key="2">
    <source>
        <dbReference type="ARBA" id="ARBA00023125"/>
    </source>
</evidence>
<dbReference type="EMBL" id="JHEH01000033">
    <property type="protein sequence ID" value="KEP68399.1"/>
    <property type="molecule type" value="Genomic_DNA"/>
</dbReference>
<evidence type="ECO:0000313" key="6">
    <source>
        <dbReference type="Proteomes" id="UP000027725"/>
    </source>
</evidence>
<dbReference type="PROSITE" id="PS51898">
    <property type="entry name" value="TYR_RECOMBINASE"/>
    <property type="match status" value="1"/>
</dbReference>
<dbReference type="Pfam" id="PF00589">
    <property type="entry name" value="Phage_integrase"/>
    <property type="match status" value="1"/>
</dbReference>
<keyword evidence="6" id="KW-1185">Reference proteome</keyword>
<dbReference type="InterPro" id="IPR050090">
    <property type="entry name" value="Tyrosine_recombinase_XerCD"/>
</dbReference>
<sequence>MSNISIGRLRGGYCVYWDDPETGKRKRYQLAARTRAQAEAEGRDRFLKETIAPVGATIEQIWQAYIGHLGTKPTATTMRHTGKAVLPEFGSLRPDQITINDCRAYTAKRLGAGRKVGTVHTELGHLRSALKWAAKIRLIDHAPYIEQPPKPDSDVRPLSDKQITALLDGCGAPHIRLAVILLLATGARVGAILDLTWSRVDFDRGVIDLRLPDGVTRKGRAVVPMNRMARSALQTAAQVRVTDHVVEWGGNRVKSIRKGYASALTRANLSDVNIHQIRHTVAVRMLTAGQPIEAVAQYLGHSNTAITYRTYARFMPEHLANAAAILEFDRFTELKRTS</sequence>
<dbReference type="InterPro" id="IPR010998">
    <property type="entry name" value="Integrase_recombinase_N"/>
</dbReference>
<evidence type="ECO:0000313" key="5">
    <source>
        <dbReference type="EMBL" id="KEP68399.1"/>
    </source>
</evidence>
<dbReference type="PANTHER" id="PTHR30349:SF94">
    <property type="entry name" value="INTEGRASE_RECOMBINASE HI_1414-RELATED"/>
    <property type="match status" value="1"/>
</dbReference>
<dbReference type="GO" id="GO:0006310">
    <property type="term" value="P:DNA recombination"/>
    <property type="evidence" value="ECO:0007669"/>
    <property type="project" value="UniProtKB-KW"/>
</dbReference>
<evidence type="ECO:0000259" key="4">
    <source>
        <dbReference type="PROSITE" id="PS51898"/>
    </source>
</evidence>
<feature type="domain" description="Tyr recombinase" evidence="4">
    <location>
        <begin position="153"/>
        <end position="324"/>
    </location>
</feature>
<comment type="caution">
    <text evidence="5">The sequence shown here is derived from an EMBL/GenBank/DDBJ whole genome shotgun (WGS) entry which is preliminary data.</text>
</comment>
<keyword evidence="3" id="KW-0233">DNA recombination</keyword>
<dbReference type="eggNOG" id="COG0582">
    <property type="taxonomic scope" value="Bacteria"/>
</dbReference>
<dbReference type="GO" id="GO:0015074">
    <property type="term" value="P:DNA integration"/>
    <property type="evidence" value="ECO:0007669"/>
    <property type="project" value="UniProtKB-KW"/>
</dbReference>
<dbReference type="AlphaFoldDB" id="A0A074T9N4"/>
<dbReference type="Gene3D" id="1.10.443.10">
    <property type="entry name" value="Intergrase catalytic core"/>
    <property type="match status" value="1"/>
</dbReference>
<protein>
    <submittedName>
        <fullName evidence="5">Integrase</fullName>
    </submittedName>
</protein>
<evidence type="ECO:0000256" key="3">
    <source>
        <dbReference type="ARBA" id="ARBA00023172"/>
    </source>
</evidence>
<dbReference type="PANTHER" id="PTHR30349">
    <property type="entry name" value="PHAGE INTEGRASE-RELATED"/>
    <property type="match status" value="1"/>
</dbReference>
<dbReference type="OrthoDB" id="9808346at2"/>
<keyword evidence="2" id="KW-0238">DNA-binding</keyword>
<evidence type="ECO:0000256" key="1">
    <source>
        <dbReference type="ARBA" id="ARBA00022908"/>
    </source>
</evidence>
<dbReference type="STRING" id="1185766.SAMN05216224_10823"/>
<proteinExistence type="predicted"/>